<dbReference type="EMBL" id="DS999644">
    <property type="protein sequence ID" value="EFE74580.2"/>
    <property type="molecule type" value="Genomic_DNA"/>
</dbReference>
<evidence type="ECO:0000259" key="4">
    <source>
        <dbReference type="Pfam" id="PF10145"/>
    </source>
</evidence>
<dbReference type="SUPFAM" id="SSF54001">
    <property type="entry name" value="Cysteine proteinases"/>
    <property type="match status" value="1"/>
</dbReference>
<evidence type="ECO:0000256" key="1">
    <source>
        <dbReference type="ARBA" id="ARBA00022612"/>
    </source>
</evidence>
<protein>
    <recommendedName>
        <fullName evidence="4">Phage tail tape measure protein domain-containing protein</fullName>
    </recommendedName>
</protein>
<feature type="region of interest" description="Disordered" evidence="2">
    <location>
        <begin position="62"/>
        <end position="81"/>
    </location>
</feature>
<dbReference type="InterPro" id="IPR010090">
    <property type="entry name" value="Phage_tape_meas"/>
</dbReference>
<dbReference type="Gene3D" id="3.90.1720.10">
    <property type="entry name" value="endopeptidase domain like (from Nostoc punctiforme)"/>
    <property type="match status" value="1"/>
</dbReference>
<dbReference type="AlphaFoldDB" id="D6AC86"/>
<name>D6AC86_STRFL</name>
<reference evidence="7" key="2">
    <citation type="submission" date="2008-10" db="EMBL/GenBank/DDBJ databases">
        <authorList>
            <person name="Molnar K."/>
        </authorList>
    </citation>
    <scope>NUCLEOTIDE SEQUENCE [LARGE SCALE GENOMIC DNA]</scope>
    <source>
        <strain evidence="7">NRRL 15998</strain>
    </source>
</reference>
<keyword evidence="3" id="KW-0472">Membrane</keyword>
<feature type="domain" description="Phage tail tape measure protein" evidence="4">
    <location>
        <begin position="152"/>
        <end position="351"/>
    </location>
</feature>
<feature type="transmembrane region" description="Helical" evidence="3">
    <location>
        <begin position="492"/>
        <end position="510"/>
    </location>
</feature>
<keyword evidence="3" id="KW-0812">Transmembrane</keyword>
<dbReference type="Pfam" id="PF10145">
    <property type="entry name" value="PhageMin_Tail"/>
    <property type="match status" value="1"/>
</dbReference>
<feature type="region of interest" description="Disordered" evidence="2">
    <location>
        <begin position="1"/>
        <end position="33"/>
    </location>
</feature>
<feature type="region of interest" description="Disordered" evidence="2">
    <location>
        <begin position="1166"/>
        <end position="1195"/>
    </location>
</feature>
<feature type="transmembrane region" description="Helical" evidence="3">
    <location>
        <begin position="617"/>
        <end position="644"/>
    </location>
</feature>
<reference evidence="5" key="1">
    <citation type="submission" date="2008-10" db="EMBL/GenBank/DDBJ databases">
        <title>Annotation of Streptomyces roseosporus strain NRRL 15998.</title>
        <authorList>
            <consortium name="The Broad Institute Genome Sequencing Platform"/>
            <consortium name="Broad Institute Microbial Sequencing Center"/>
            <person name="Fischbach M."/>
            <person name="Ward D."/>
            <person name="Young S."/>
            <person name="Kodira C.D."/>
            <person name="Zeng Q."/>
            <person name="Koehrsen M."/>
            <person name="Godfrey P."/>
            <person name="Alvarado L."/>
            <person name="Berlin A.M."/>
            <person name="Borenstein D."/>
            <person name="Chen Z."/>
            <person name="Engels R."/>
            <person name="Freedman E."/>
            <person name="Gellesch M."/>
            <person name="Goldberg J."/>
            <person name="Griggs A."/>
            <person name="Gujja S."/>
            <person name="Heiman D.I."/>
            <person name="Hepburn T.A."/>
            <person name="Howarth C."/>
            <person name="Jen D."/>
            <person name="Larson L."/>
            <person name="Lewis B."/>
            <person name="Mehta T."/>
            <person name="Park D."/>
            <person name="Pearson M."/>
            <person name="Roberts A."/>
            <person name="Saif S."/>
            <person name="Shea T.D."/>
            <person name="Shenoy N."/>
            <person name="Sisk P."/>
            <person name="Stolte C."/>
            <person name="Sykes S.N."/>
            <person name="Walk T."/>
            <person name="White J."/>
            <person name="Yandava C."/>
            <person name="Straight P."/>
            <person name="Clardy J."/>
            <person name="Hung D."/>
            <person name="Kolter R."/>
            <person name="Mekalanos J."/>
            <person name="Walker S."/>
            <person name="Walsh C.T."/>
            <person name="Wieland B.L.C."/>
            <person name="Ilzarbe M."/>
            <person name="Galagan J."/>
            <person name="Nusbaum C."/>
            <person name="Birren B."/>
        </authorList>
    </citation>
    <scope>NUCLEOTIDE SEQUENCE [LARGE SCALE GENOMIC DNA]</scope>
    <source>
        <strain evidence="5">NRRL 15998</strain>
    </source>
</reference>
<evidence type="ECO:0000256" key="3">
    <source>
        <dbReference type="SAM" id="Phobius"/>
    </source>
</evidence>
<feature type="compositionally biased region" description="Low complexity" evidence="2">
    <location>
        <begin position="1"/>
        <end position="12"/>
    </location>
</feature>
<dbReference type="InterPro" id="IPR038765">
    <property type="entry name" value="Papain-like_cys_pep_sf"/>
</dbReference>
<dbReference type="PANTHER" id="PTHR37813:SF1">
    <property type="entry name" value="FELS-2 PROPHAGE PROTEIN"/>
    <property type="match status" value="1"/>
</dbReference>
<feature type="transmembrane region" description="Helical" evidence="3">
    <location>
        <begin position="465"/>
        <end position="485"/>
    </location>
</feature>
<evidence type="ECO:0000256" key="2">
    <source>
        <dbReference type="SAM" id="MobiDB-lite"/>
    </source>
</evidence>
<evidence type="ECO:0000313" key="7">
    <source>
        <dbReference type="Proteomes" id="UP000003986"/>
    </source>
</evidence>
<sequence length="1223" mass="126823">MAAGRPGARGPRNGCRREAARSPPGVRAHQRAGASREEVICVPVEVGVGYVSVVPETRGFGPELQRQITRPSADAGQAAGRESGSGFLGGIGGVLKAGIAGVAAGAGALFAVGFTEAAAQDKSNAKLGAQLGLTEKESARLGKVAGSVFGKGYGESIDQVNDSLRGLAQNGVAAVNAPKKDLAALSKSALNLAETFDADVGESAKAAGQLIKTGLAKDGKQAFDLITAGFQSGADKSGDLLDTLNEYGTQFRKAGLDGATSIGLISQALEAGARDGDIAADAIKEFSIRAIDGSDATADGFKILGLSSDTMAKKFAKGGASAASALDVTLDKLRAIPDPVKRNAAAVALFGTQSEDLGEALFAMDPSTAAAKLGTVGGAAEKMGKTLHNTALQPFEVFKRQALQGLANVADKYALPAAARLGNALLTDVLPPIKTVGRVAMGVLVPAVQETGRAFSAGIGWLKEYGAWFIPVGVAVGGLTVLLSANAIATGVVTGVFSIYRGVLLAAAAVTRGYAVAQGVLNAVMTANPIGLIVVGIAALVALLVVAYNKSDTFRGIVQATWAGIQAGWSVLWNGYLQPGINGFMTGLRAVGAAASWLWGTVLSPVFGFIGTAAKVLFTAIVVIAVLPTVAALKVLGAVGSWLWDEALGPSFRAIGSGAMWLYNNAIKPVGTYTVAALKGVGGAGTWLWKNALEPAFRGIGAGAVWLYNNGIKPPIQAGGTTLRALGAAGKWLWNDALSPAFRSIGSGAVWLYDKGIKPPLDKAKSLANSLGKAFMTGADVIGEAMNSIKDKAKKPVAFVIDTVYNKGIRGVWNEVAGAFGAPKLDYFKGFARGGILPGQSSWRQGDSHLVPMRLGEGVAVSEAMRDPYERQRLLAVNQAAMRGQSLRPFQQEGFAKGGIFDWVKSTASKGVDFAKSGVSWLKDGIKASATAGLNRIVRPLIDKISGSESLYRDMVKGVPGKMISSILGYSGKADAELEKSGIGGRGFAAGLSWARTQHGKKYQWGGNGNPSWDCSGLTSAIESVVRGERPHRRWATGAFSGAQAPPGWVRNARSPYMIGITNSGVGHTAGTINGVDVESRGGDGVVIGRRARSYRDSMFTDVYGLKGYSRGGRPRPGEWAWTGENGPELIRFGGSSQVFDADESQRIAASQVGAGLIGALAPTASAAHRRRPPATARAARPQAEGGRGDTYNIYPRTLDMTVDDLELLQRRQDARARVGRPH</sequence>
<reference evidence="7" key="3">
    <citation type="submission" date="2008-12" db="EMBL/GenBank/DDBJ databases">
        <title>Annotation of Streptomyces roseosporus strain NRRL 15998.</title>
        <authorList>
            <consortium name="The Broad Institute Genome Sequencing Platform"/>
            <consortium name="Broad Institute Microbial Sequencing Center"/>
            <person name="Fischbach M."/>
            <person name="Ward D."/>
            <person name="Young S."/>
            <person name="Kodira C.D."/>
            <person name="Zeng Q."/>
            <person name="Koehrsen M."/>
            <person name="Godfrey P."/>
            <person name="Alvarado L."/>
            <person name="Berlin A.M."/>
            <person name="Borenstein D."/>
            <person name="Chen Z."/>
            <person name="Engels R."/>
            <person name="Freedman E."/>
            <person name="Gellesch M."/>
            <person name="Goldberg J."/>
            <person name="Griggs A."/>
            <person name="Gujja S."/>
            <person name="Heiman D.I."/>
            <person name="Hepburn T.A."/>
            <person name="Howarth C."/>
            <person name="Jen D."/>
            <person name="Larson L."/>
            <person name="Lewis B."/>
            <person name="Mehta T."/>
            <person name="Park D."/>
            <person name="Pearson M."/>
            <person name="Roberts A."/>
            <person name="Saif S."/>
            <person name="Shea T.D."/>
            <person name="Shenoy N."/>
            <person name="Sisk P."/>
            <person name="Stolte C."/>
            <person name="Sykes S.N."/>
            <person name="Walk T."/>
            <person name="White J."/>
            <person name="Yandava C."/>
            <person name="Straight P."/>
            <person name="Clardy J."/>
            <person name="Hung D."/>
            <person name="Kolter R."/>
            <person name="Mekalanos J."/>
            <person name="Walker S."/>
            <person name="Walsh C.T."/>
            <person name="Wieland B.L.C."/>
            <person name="Ilzarbe M."/>
            <person name="Galagan J."/>
            <person name="Nusbaum C."/>
            <person name="Birren B."/>
        </authorList>
    </citation>
    <scope>NUCLEOTIDE SEQUENCE [LARGE SCALE GENOMIC DNA]</scope>
    <source>
        <strain evidence="6 7">NRRL 15998</strain>
    </source>
</reference>
<dbReference type="Proteomes" id="UP000003986">
    <property type="component" value="Unassembled WGS sequence"/>
</dbReference>
<accession>D6AC86</accession>
<evidence type="ECO:0000313" key="5">
    <source>
        <dbReference type="EMBL" id="EFE74509.2"/>
    </source>
</evidence>
<feature type="transmembrane region" description="Helical" evidence="3">
    <location>
        <begin position="556"/>
        <end position="576"/>
    </location>
</feature>
<feature type="transmembrane region" description="Helical" evidence="3">
    <location>
        <begin position="530"/>
        <end position="549"/>
    </location>
</feature>
<proteinExistence type="predicted"/>
<organism evidence="5 7">
    <name type="scientific">Streptomyces filamentosus NRRL 15998</name>
    <dbReference type="NCBI Taxonomy" id="457431"/>
    <lineage>
        <taxon>Bacteria</taxon>
        <taxon>Bacillati</taxon>
        <taxon>Actinomycetota</taxon>
        <taxon>Actinomycetes</taxon>
        <taxon>Kitasatosporales</taxon>
        <taxon>Streptomycetaceae</taxon>
        <taxon>Streptomyces</taxon>
    </lineage>
</organism>
<evidence type="ECO:0000313" key="6">
    <source>
        <dbReference type="EMBL" id="EFE74580.2"/>
    </source>
</evidence>
<gene>
    <name evidence="5" type="ORF">SSGG_01875</name>
    <name evidence="6" type="ORF">SSGG_01946</name>
</gene>
<dbReference type="EMBL" id="DS999644">
    <property type="protein sequence ID" value="EFE74509.2"/>
    <property type="molecule type" value="Genomic_DNA"/>
</dbReference>
<keyword evidence="3" id="KW-1133">Transmembrane helix</keyword>
<dbReference type="PANTHER" id="PTHR37813">
    <property type="entry name" value="FELS-2 PROPHAGE PROTEIN"/>
    <property type="match status" value="1"/>
</dbReference>
<feature type="transmembrane region" description="Helical" evidence="3">
    <location>
        <begin position="588"/>
        <end position="610"/>
    </location>
</feature>
<feature type="compositionally biased region" description="Low complexity" evidence="2">
    <location>
        <begin position="1174"/>
        <end position="1184"/>
    </location>
</feature>
<keyword evidence="1" id="KW-1188">Viral release from host cell</keyword>